<gene>
    <name evidence="2" type="ORF">SAMN04487998_3370</name>
</gene>
<evidence type="ECO:0000313" key="2">
    <source>
        <dbReference type="EMBL" id="SET97853.1"/>
    </source>
</evidence>
<protein>
    <submittedName>
        <fullName evidence="2">Uncharacterized protein</fullName>
    </submittedName>
</protein>
<proteinExistence type="predicted"/>
<accession>A0A1I0ILC2</accession>
<dbReference type="EMBL" id="FOHS01000005">
    <property type="protein sequence ID" value="SET97853.1"/>
    <property type="molecule type" value="Genomic_DNA"/>
</dbReference>
<keyword evidence="3" id="KW-1185">Reference proteome</keyword>
<organism evidence="2 3">
    <name type="scientific">Hymenobacter actinosclerus</name>
    <dbReference type="NCBI Taxonomy" id="82805"/>
    <lineage>
        <taxon>Bacteria</taxon>
        <taxon>Pseudomonadati</taxon>
        <taxon>Bacteroidota</taxon>
        <taxon>Cytophagia</taxon>
        <taxon>Cytophagales</taxon>
        <taxon>Hymenobacteraceae</taxon>
        <taxon>Hymenobacter</taxon>
    </lineage>
</organism>
<dbReference type="RefSeq" id="WP_092773729.1">
    <property type="nucleotide sequence ID" value="NZ_FOHS01000005.1"/>
</dbReference>
<feature type="transmembrane region" description="Helical" evidence="1">
    <location>
        <begin position="203"/>
        <end position="221"/>
    </location>
</feature>
<reference evidence="3" key="1">
    <citation type="submission" date="2016-10" db="EMBL/GenBank/DDBJ databases">
        <authorList>
            <person name="Varghese N."/>
            <person name="Submissions S."/>
        </authorList>
    </citation>
    <scope>NUCLEOTIDE SEQUENCE [LARGE SCALE GENOMIC DNA]</scope>
    <source>
        <strain evidence="3">DSM 15310</strain>
    </source>
</reference>
<name>A0A1I0ILC2_9BACT</name>
<keyword evidence="1" id="KW-0472">Membrane</keyword>
<dbReference type="STRING" id="82805.SAMN04487998_3370"/>
<dbReference type="Proteomes" id="UP000198697">
    <property type="component" value="Unassembled WGS sequence"/>
</dbReference>
<dbReference type="OrthoDB" id="10016334at2"/>
<sequence length="223" mass="24601">MSQQQNFTKSSISDSPVSENVFEELDQELRRLKSAVSHLSLSESAATQAIEAAERVVVQQGQLHQQLTEYLNHLPERQAAATSSLVAELSQAVATQQQQDLAQMAQQLKQGHQELAAHLKSALGSRQPESMIAEGIQATLKQQFQQLQSQLQLLLEPSTKPKAPLPSTLDYEVRNKVDELSKKVNELTQLAAAQQRMLKWQRVVGLITLLGVLAMLTAGFIKG</sequence>
<keyword evidence="1" id="KW-1133">Transmembrane helix</keyword>
<evidence type="ECO:0000256" key="1">
    <source>
        <dbReference type="SAM" id="Phobius"/>
    </source>
</evidence>
<dbReference type="AlphaFoldDB" id="A0A1I0ILC2"/>
<evidence type="ECO:0000313" key="3">
    <source>
        <dbReference type="Proteomes" id="UP000198697"/>
    </source>
</evidence>
<keyword evidence="1" id="KW-0812">Transmembrane</keyword>